<name>A0AAN6SFH4_9PEZI</name>
<keyword evidence="2 7" id="KW-0812">Transmembrane</keyword>
<feature type="transmembrane region" description="Helical" evidence="7">
    <location>
        <begin position="62"/>
        <end position="81"/>
    </location>
</feature>
<evidence type="ECO:0000256" key="7">
    <source>
        <dbReference type="SAM" id="Phobius"/>
    </source>
</evidence>
<dbReference type="Pfam" id="PF20684">
    <property type="entry name" value="Fung_rhodopsin"/>
    <property type="match status" value="1"/>
</dbReference>
<gene>
    <name evidence="9" type="ORF">QBC32DRAFT_315214</name>
</gene>
<feature type="compositionally biased region" description="Polar residues" evidence="6">
    <location>
        <begin position="321"/>
        <end position="332"/>
    </location>
</feature>
<dbReference type="GO" id="GO:0016020">
    <property type="term" value="C:membrane"/>
    <property type="evidence" value="ECO:0007669"/>
    <property type="project" value="UniProtKB-SubCell"/>
</dbReference>
<evidence type="ECO:0000256" key="3">
    <source>
        <dbReference type="ARBA" id="ARBA00022989"/>
    </source>
</evidence>
<reference evidence="9" key="2">
    <citation type="submission" date="2023-06" db="EMBL/GenBank/DDBJ databases">
        <authorList>
            <consortium name="Lawrence Berkeley National Laboratory"/>
            <person name="Mondo S.J."/>
            <person name="Hensen N."/>
            <person name="Bonometti L."/>
            <person name="Westerberg I."/>
            <person name="Brannstrom I.O."/>
            <person name="Guillou S."/>
            <person name="Cros-Aarteil S."/>
            <person name="Calhoun S."/>
            <person name="Haridas S."/>
            <person name="Kuo A."/>
            <person name="Pangilinan J."/>
            <person name="Riley R."/>
            <person name="Labutti K."/>
            <person name="Andreopoulos B."/>
            <person name="Lipzen A."/>
            <person name="Chen C."/>
            <person name="Yanf M."/>
            <person name="Daum C."/>
            <person name="Ng V."/>
            <person name="Clum A."/>
            <person name="Steindorff A."/>
            <person name="Ohm R."/>
            <person name="Martin F."/>
            <person name="Silar P."/>
            <person name="Natvig D."/>
            <person name="Lalanne C."/>
            <person name="Gautier V."/>
            <person name="Ament-Velasquez S.L."/>
            <person name="Kruys A."/>
            <person name="Hutchinson M.I."/>
            <person name="Powell A.J."/>
            <person name="Barry K."/>
            <person name="Miller A.N."/>
            <person name="Grigoriev I.V."/>
            <person name="Debuchy R."/>
            <person name="Gladieux P."/>
            <person name="Thoren M.H."/>
            <person name="Johannesson H."/>
        </authorList>
    </citation>
    <scope>NUCLEOTIDE SEQUENCE</scope>
    <source>
        <strain evidence="9">CBS 626.80</strain>
    </source>
</reference>
<evidence type="ECO:0000256" key="4">
    <source>
        <dbReference type="ARBA" id="ARBA00023136"/>
    </source>
</evidence>
<organism evidence="9 10">
    <name type="scientific">Pseudoneurospora amorphoporcata</name>
    <dbReference type="NCBI Taxonomy" id="241081"/>
    <lineage>
        <taxon>Eukaryota</taxon>
        <taxon>Fungi</taxon>
        <taxon>Dikarya</taxon>
        <taxon>Ascomycota</taxon>
        <taxon>Pezizomycotina</taxon>
        <taxon>Sordariomycetes</taxon>
        <taxon>Sordariomycetidae</taxon>
        <taxon>Sordariales</taxon>
        <taxon>Sordariaceae</taxon>
        <taxon>Pseudoneurospora</taxon>
    </lineage>
</organism>
<comment type="similarity">
    <text evidence="5">Belongs to the SAT4 family.</text>
</comment>
<keyword evidence="10" id="KW-1185">Reference proteome</keyword>
<dbReference type="EMBL" id="MU859157">
    <property type="protein sequence ID" value="KAK3951081.1"/>
    <property type="molecule type" value="Genomic_DNA"/>
</dbReference>
<keyword evidence="3 7" id="KW-1133">Transmembrane helix</keyword>
<dbReference type="PANTHER" id="PTHR33048:SF42">
    <property type="entry name" value="INTEGRAL MEMBRANE PROTEIN"/>
    <property type="match status" value="1"/>
</dbReference>
<dbReference type="Proteomes" id="UP001303222">
    <property type="component" value="Unassembled WGS sequence"/>
</dbReference>
<evidence type="ECO:0000313" key="9">
    <source>
        <dbReference type="EMBL" id="KAK3951081.1"/>
    </source>
</evidence>
<comment type="caution">
    <text evidence="9">The sequence shown here is derived from an EMBL/GenBank/DDBJ whole genome shotgun (WGS) entry which is preliminary data.</text>
</comment>
<feature type="transmembrane region" description="Helical" evidence="7">
    <location>
        <begin position="29"/>
        <end position="50"/>
    </location>
</feature>
<dbReference type="InterPro" id="IPR052337">
    <property type="entry name" value="SAT4-like"/>
</dbReference>
<evidence type="ECO:0000256" key="5">
    <source>
        <dbReference type="ARBA" id="ARBA00038359"/>
    </source>
</evidence>
<proteinExistence type="inferred from homology"/>
<comment type="subcellular location">
    <subcellularLocation>
        <location evidence="1">Membrane</location>
        <topology evidence="1">Multi-pass membrane protein</topology>
    </subcellularLocation>
</comment>
<feature type="transmembrane region" description="Helical" evidence="7">
    <location>
        <begin position="188"/>
        <end position="209"/>
    </location>
</feature>
<feature type="transmembrane region" description="Helical" evidence="7">
    <location>
        <begin position="141"/>
        <end position="168"/>
    </location>
</feature>
<accession>A0AAN6SFH4</accession>
<dbReference type="PANTHER" id="PTHR33048">
    <property type="entry name" value="PTH11-LIKE INTEGRAL MEMBRANE PROTEIN (AFU_ORTHOLOGUE AFUA_5G11245)"/>
    <property type="match status" value="1"/>
</dbReference>
<sequence length="453" mass="50220">MPIFERQNFRIARSESDKDCPTVSVGPEIIITDWLLVSVSALFFGLRIYSKLLRKTSLWWDDHVLVVAWLCLILDAIVNTINIRLGFGKHVCNIQKDHLQHIYTLTRLSTTAMMLGAVWSKTSFGLTVLRLTRNRPKVRTLVQIIIATMNSFIIFNVIAVWVQCGVGASGKVDDETYCLSKNFTTSSMMFAGIYSGLMDIVLAILPWCLIWDLHMQRKEKIGIGIAMSMGLFAACTAFVKCSMIPGMEDGDFSFHGYRLVIWGAAEVAATIGAASIPQIRVLAREVVIITHRRHEGTNEQQQPHHMIQLKHTKTSHMIQMNDTKTSHGSDSASGPGCAGPVNAPAAVKLQPRPPTTLTTAQVTSPGYGSTSTAATTDNDRSPNSRISSYTGLLYGVLGGVKRMQSRRKYPERDGHYLHANNTPQEGIWQTQEVSVQVHDREVDPRQLEVGLAV</sequence>
<dbReference type="AlphaFoldDB" id="A0AAN6SFH4"/>
<reference evidence="9" key="1">
    <citation type="journal article" date="2023" name="Mol. Phylogenet. Evol.">
        <title>Genome-scale phylogeny and comparative genomics of the fungal order Sordariales.</title>
        <authorList>
            <person name="Hensen N."/>
            <person name="Bonometti L."/>
            <person name="Westerberg I."/>
            <person name="Brannstrom I.O."/>
            <person name="Guillou S."/>
            <person name="Cros-Aarteil S."/>
            <person name="Calhoun S."/>
            <person name="Haridas S."/>
            <person name="Kuo A."/>
            <person name="Mondo S."/>
            <person name="Pangilinan J."/>
            <person name="Riley R."/>
            <person name="LaButti K."/>
            <person name="Andreopoulos B."/>
            <person name="Lipzen A."/>
            <person name="Chen C."/>
            <person name="Yan M."/>
            <person name="Daum C."/>
            <person name="Ng V."/>
            <person name="Clum A."/>
            <person name="Steindorff A."/>
            <person name="Ohm R.A."/>
            <person name="Martin F."/>
            <person name="Silar P."/>
            <person name="Natvig D.O."/>
            <person name="Lalanne C."/>
            <person name="Gautier V."/>
            <person name="Ament-Velasquez S.L."/>
            <person name="Kruys A."/>
            <person name="Hutchinson M.I."/>
            <person name="Powell A.J."/>
            <person name="Barry K."/>
            <person name="Miller A.N."/>
            <person name="Grigoriev I.V."/>
            <person name="Debuchy R."/>
            <person name="Gladieux P."/>
            <person name="Hiltunen Thoren M."/>
            <person name="Johannesson H."/>
        </authorList>
    </citation>
    <scope>NUCLEOTIDE SEQUENCE</scope>
    <source>
        <strain evidence="9">CBS 626.80</strain>
    </source>
</reference>
<feature type="transmembrane region" description="Helical" evidence="7">
    <location>
        <begin position="259"/>
        <end position="283"/>
    </location>
</feature>
<evidence type="ECO:0000313" key="10">
    <source>
        <dbReference type="Proteomes" id="UP001303222"/>
    </source>
</evidence>
<feature type="transmembrane region" description="Helical" evidence="7">
    <location>
        <begin position="221"/>
        <end position="239"/>
    </location>
</feature>
<dbReference type="InterPro" id="IPR049326">
    <property type="entry name" value="Rhodopsin_dom_fungi"/>
</dbReference>
<protein>
    <recommendedName>
        <fullName evidence="8">Rhodopsin domain-containing protein</fullName>
    </recommendedName>
</protein>
<feature type="domain" description="Rhodopsin" evidence="8">
    <location>
        <begin position="46"/>
        <end position="284"/>
    </location>
</feature>
<feature type="compositionally biased region" description="Polar residues" evidence="6">
    <location>
        <begin position="355"/>
        <end position="376"/>
    </location>
</feature>
<feature type="region of interest" description="Disordered" evidence="6">
    <location>
        <begin position="321"/>
        <end position="386"/>
    </location>
</feature>
<keyword evidence="4 7" id="KW-0472">Membrane</keyword>
<evidence type="ECO:0000256" key="2">
    <source>
        <dbReference type="ARBA" id="ARBA00022692"/>
    </source>
</evidence>
<evidence type="ECO:0000259" key="8">
    <source>
        <dbReference type="Pfam" id="PF20684"/>
    </source>
</evidence>
<evidence type="ECO:0000256" key="1">
    <source>
        <dbReference type="ARBA" id="ARBA00004141"/>
    </source>
</evidence>
<evidence type="ECO:0000256" key="6">
    <source>
        <dbReference type="SAM" id="MobiDB-lite"/>
    </source>
</evidence>